<reference evidence="2" key="1">
    <citation type="submission" date="2015-04" db="UniProtKB">
        <authorList>
            <consortium name="EnsemblPlants"/>
        </authorList>
    </citation>
    <scope>IDENTIFICATION</scope>
</reference>
<evidence type="ECO:0000313" key="3">
    <source>
        <dbReference type="Proteomes" id="UP000008021"/>
    </source>
</evidence>
<organism evidence="2">
    <name type="scientific">Oryza meridionalis</name>
    <dbReference type="NCBI Taxonomy" id="40149"/>
    <lineage>
        <taxon>Eukaryota</taxon>
        <taxon>Viridiplantae</taxon>
        <taxon>Streptophyta</taxon>
        <taxon>Embryophyta</taxon>
        <taxon>Tracheophyta</taxon>
        <taxon>Spermatophyta</taxon>
        <taxon>Magnoliopsida</taxon>
        <taxon>Liliopsida</taxon>
        <taxon>Poales</taxon>
        <taxon>Poaceae</taxon>
        <taxon>BOP clade</taxon>
        <taxon>Oryzoideae</taxon>
        <taxon>Oryzeae</taxon>
        <taxon>Oryzinae</taxon>
        <taxon>Oryza</taxon>
    </lineage>
</organism>
<reference evidence="2" key="2">
    <citation type="submission" date="2018-05" db="EMBL/GenBank/DDBJ databases">
        <title>OmerRS3 (Oryza meridionalis Reference Sequence Version 3).</title>
        <authorList>
            <person name="Zhang J."/>
            <person name="Kudrna D."/>
            <person name="Lee S."/>
            <person name="Talag J."/>
            <person name="Welchert J."/>
            <person name="Wing R.A."/>
        </authorList>
    </citation>
    <scope>NUCLEOTIDE SEQUENCE [LARGE SCALE GENOMIC DNA]</scope>
    <source>
        <strain evidence="2">cv. OR44</strain>
    </source>
</reference>
<evidence type="ECO:0000313" key="2">
    <source>
        <dbReference type="EnsemblPlants" id="OMERI12G15050.1"/>
    </source>
</evidence>
<protein>
    <recommendedName>
        <fullName evidence="4">F-box associated domain-containing protein</fullName>
    </recommendedName>
</protein>
<dbReference type="InterPro" id="IPR055290">
    <property type="entry name" value="At3g26010-like"/>
</dbReference>
<evidence type="ECO:0008006" key="4">
    <source>
        <dbReference type="Google" id="ProtNLM"/>
    </source>
</evidence>
<dbReference type="EnsemblPlants" id="OMERI12G15050.1">
    <property type="protein sequence ID" value="OMERI12G15050.1"/>
    <property type="gene ID" value="OMERI12G15050"/>
</dbReference>
<feature type="region of interest" description="Disordered" evidence="1">
    <location>
        <begin position="1"/>
        <end position="84"/>
    </location>
</feature>
<dbReference type="eggNOG" id="ENOG502RQDC">
    <property type="taxonomic scope" value="Eukaryota"/>
</dbReference>
<dbReference type="PANTHER" id="PTHR35546">
    <property type="entry name" value="F-BOX PROTEIN INTERACTION DOMAIN PROTEIN-RELATED"/>
    <property type="match status" value="1"/>
</dbReference>
<dbReference type="STRING" id="40149.A0A0E0FEU1"/>
<evidence type="ECO:0000256" key="1">
    <source>
        <dbReference type="SAM" id="MobiDB-lite"/>
    </source>
</evidence>
<dbReference type="HOGENOM" id="CLU_053605_0_0_1"/>
<sequence>MAECSSSDDWVMLDSDNPADSSSDDDYVLALSSSCNTPACSDEEEEDDDEEVGSDADGDDLYGELEEEDSPRPPPPRPLSGLFYHTASDNQPGYLAFDAIRSAKHLIPDPRFSAFPEHVAVLASTRGLVCLRGETTGSYYVANPATFRRARLPRHTRDHVDPAVVITFEEPTASASASCFGGIGVEHYHVVVAFNLGGGVWSFESFSSRTWKWRVSPGISIVEQVESSSGVGAHGRAFWRTSIGFVYYDPEKGYPHEFPAPPEVEARPFWEIGEMEGNLCVTCMDQRVTEVAVLNLDMDVLAADGVGSWSWAGQFEGGSLRNREGVELLRPQGMAEVVMWDPSEERVVAMDLEGRTTRNIGPLTGEDYSRGFIPYVASIAEISSDQISSKCSASAADANTPNLGAADATTLNNLAAPAAQVPIASRQTGRFVDDDQE</sequence>
<dbReference type="AlphaFoldDB" id="A0A0E0FEU1"/>
<keyword evidence="3" id="KW-1185">Reference proteome</keyword>
<dbReference type="Gramene" id="OMERI12G15050.1">
    <property type="protein sequence ID" value="OMERI12G15050.1"/>
    <property type="gene ID" value="OMERI12G15050"/>
</dbReference>
<feature type="compositionally biased region" description="Acidic residues" evidence="1">
    <location>
        <begin position="41"/>
        <end position="69"/>
    </location>
</feature>
<dbReference type="PANTHER" id="PTHR35546:SF83">
    <property type="entry name" value="EXPRESSED PROTEIN"/>
    <property type="match status" value="1"/>
</dbReference>
<dbReference type="Proteomes" id="UP000008021">
    <property type="component" value="Chromosome 12"/>
</dbReference>
<accession>A0A0E0FEU1</accession>
<proteinExistence type="predicted"/>
<name>A0A0E0FEU1_9ORYZ</name>